<evidence type="ECO:0000256" key="1">
    <source>
        <dbReference type="ARBA" id="ARBA00009617"/>
    </source>
</evidence>
<feature type="transmembrane region" description="Helical" evidence="2">
    <location>
        <begin position="161"/>
        <end position="181"/>
    </location>
</feature>
<feature type="transmembrane region" description="Helical" evidence="2">
    <location>
        <begin position="329"/>
        <end position="348"/>
    </location>
</feature>
<gene>
    <name evidence="3" type="ORF">GB2207_09831</name>
</gene>
<feature type="transmembrane region" description="Helical" evidence="2">
    <location>
        <begin position="437"/>
        <end position="458"/>
    </location>
</feature>
<sequence length="483" mass="54191">MSQDTLAQPLSSDSSAHQRIPLDQKIAWGIGMLANQMFPAALGIFMVLLVQSLGMSPLLWSLIFLIPKLIDAITDPLMGYISDHTVSRWGKRRPYVFIGAIISGFSFVMMWQLSAENTEMYNFYYFLTWCSIFWIGMTIFSVPYVAMGYEMSSDFHERTRLMAIAQWIGQWAWVIAPWFWIILYDPSWFESATEGARTLSIWVAGVCMSLALVPAIFCTFTNTAEDDNQSVANEGTMMDSVRDFGSGIMTTLRNKPFRKICLATFLVFNAFQVIAAFSWFIIVYYMNAGDPVAAGVWPTLFGSVGALFTCFLVIPVINWCAQTYGKLNTFMVSQAVSLLGYIFLWWGFSPENPWMMFIPLPLFSFGIGGLFTIMMSMTADICDMDELETGERREGTFGAIYWWMVKFGAAVAGAGSGLILSVIGFDQTVAIQSDETLSMLRLSYVLIPCIGTSIAIFVMRNYDLDEQKANEIRAQLDARAAAK</sequence>
<evidence type="ECO:0000313" key="3">
    <source>
        <dbReference type="EMBL" id="EAS48101.1"/>
    </source>
</evidence>
<feature type="transmembrane region" description="Helical" evidence="2">
    <location>
        <begin position="297"/>
        <end position="317"/>
    </location>
</feature>
<feature type="transmembrane region" description="Helical" evidence="2">
    <location>
        <begin position="260"/>
        <end position="285"/>
    </location>
</feature>
<feature type="transmembrane region" description="Helical" evidence="2">
    <location>
        <begin position="201"/>
        <end position="220"/>
    </location>
</feature>
<dbReference type="InterPro" id="IPR039672">
    <property type="entry name" value="MFS_2"/>
</dbReference>
<evidence type="ECO:0000256" key="2">
    <source>
        <dbReference type="SAM" id="Phobius"/>
    </source>
</evidence>
<dbReference type="OrthoDB" id="181905at2"/>
<keyword evidence="2" id="KW-0472">Membrane</keyword>
<keyword evidence="2" id="KW-1133">Transmembrane helix</keyword>
<organism evidence="3 4">
    <name type="scientific">gamma proteobacterium HTCC2207</name>
    <dbReference type="NCBI Taxonomy" id="314287"/>
    <lineage>
        <taxon>Bacteria</taxon>
        <taxon>Pseudomonadati</taxon>
        <taxon>Pseudomonadota</taxon>
        <taxon>Gammaproteobacteria</taxon>
        <taxon>Cellvibrionales</taxon>
        <taxon>Porticoccaceae</taxon>
        <taxon>SAR92 clade</taxon>
    </lineage>
</organism>
<dbReference type="GO" id="GO:0008643">
    <property type="term" value="P:carbohydrate transport"/>
    <property type="evidence" value="ECO:0007669"/>
    <property type="project" value="InterPro"/>
</dbReference>
<keyword evidence="4" id="KW-1185">Reference proteome</keyword>
<dbReference type="PANTHER" id="PTHR11328">
    <property type="entry name" value="MAJOR FACILITATOR SUPERFAMILY DOMAIN-CONTAINING PROTEIN"/>
    <property type="match status" value="1"/>
</dbReference>
<dbReference type="Proteomes" id="UP000005555">
    <property type="component" value="Unassembled WGS sequence"/>
</dbReference>
<dbReference type="HOGENOM" id="CLU_027408_6_0_6"/>
<dbReference type="Gene3D" id="1.20.1250.20">
    <property type="entry name" value="MFS general substrate transporter like domains"/>
    <property type="match status" value="1"/>
</dbReference>
<comment type="caution">
    <text evidence="3">The sequence shown here is derived from an EMBL/GenBank/DDBJ whole genome shotgun (WGS) entry which is preliminary data.</text>
</comment>
<dbReference type="AlphaFoldDB" id="Q1YUF7"/>
<name>Q1YUF7_9GAMM</name>
<protein>
    <submittedName>
        <fullName evidence="3">Putative membrane protein</fullName>
    </submittedName>
</protein>
<feature type="transmembrane region" description="Helical" evidence="2">
    <location>
        <begin position="95"/>
        <end position="114"/>
    </location>
</feature>
<dbReference type="InterPro" id="IPR036259">
    <property type="entry name" value="MFS_trans_sf"/>
</dbReference>
<feature type="transmembrane region" description="Helical" evidence="2">
    <location>
        <begin position="126"/>
        <end position="149"/>
    </location>
</feature>
<feature type="transmembrane region" description="Helical" evidence="2">
    <location>
        <begin position="26"/>
        <end position="51"/>
    </location>
</feature>
<feature type="transmembrane region" description="Helical" evidence="2">
    <location>
        <begin position="57"/>
        <end position="74"/>
    </location>
</feature>
<feature type="transmembrane region" description="Helical" evidence="2">
    <location>
        <begin position="400"/>
        <end position="425"/>
    </location>
</feature>
<feature type="transmembrane region" description="Helical" evidence="2">
    <location>
        <begin position="354"/>
        <end position="379"/>
    </location>
</feature>
<dbReference type="Pfam" id="PF13347">
    <property type="entry name" value="MFS_2"/>
    <property type="match status" value="1"/>
</dbReference>
<dbReference type="STRING" id="314287.GB2207_09831"/>
<dbReference type="SUPFAM" id="SSF103473">
    <property type="entry name" value="MFS general substrate transporter"/>
    <property type="match status" value="1"/>
</dbReference>
<keyword evidence="2" id="KW-0812">Transmembrane</keyword>
<dbReference type="EMBL" id="AAPI01000001">
    <property type="protein sequence ID" value="EAS48101.1"/>
    <property type="molecule type" value="Genomic_DNA"/>
</dbReference>
<accession>Q1YUF7</accession>
<reference evidence="3 4" key="1">
    <citation type="submission" date="2006-03" db="EMBL/GenBank/DDBJ databases">
        <authorList>
            <person name="Giovannoni S.J."/>
            <person name="Cho J.-C."/>
            <person name="Ferriera S."/>
            <person name="Johnson J."/>
            <person name="Kravitz S."/>
            <person name="Halpern A."/>
            <person name="Remington K."/>
            <person name="Beeson K."/>
            <person name="Tran B."/>
            <person name="Rogers Y.-H."/>
            <person name="Friedman R."/>
            <person name="Venter J.C."/>
        </authorList>
    </citation>
    <scope>NUCLEOTIDE SEQUENCE [LARGE SCALE GENOMIC DNA]</scope>
    <source>
        <strain evidence="3 4">HTCC2207</strain>
    </source>
</reference>
<dbReference type="eggNOG" id="COG2211">
    <property type="taxonomic scope" value="Bacteria"/>
</dbReference>
<dbReference type="PANTHER" id="PTHR11328:SF24">
    <property type="entry name" value="MAJOR FACILITATOR SUPERFAMILY (MFS) PROFILE DOMAIN-CONTAINING PROTEIN"/>
    <property type="match status" value="1"/>
</dbReference>
<dbReference type="GO" id="GO:0005886">
    <property type="term" value="C:plasma membrane"/>
    <property type="evidence" value="ECO:0007669"/>
    <property type="project" value="TreeGrafter"/>
</dbReference>
<evidence type="ECO:0000313" key="4">
    <source>
        <dbReference type="Proteomes" id="UP000005555"/>
    </source>
</evidence>
<dbReference type="GO" id="GO:0015293">
    <property type="term" value="F:symporter activity"/>
    <property type="evidence" value="ECO:0007669"/>
    <property type="project" value="InterPro"/>
</dbReference>
<comment type="similarity">
    <text evidence="1">Belongs to the sodium:galactoside symporter (TC 2.A.2) family.</text>
</comment>
<proteinExistence type="inferred from homology"/>